<evidence type="ECO:0000256" key="10">
    <source>
        <dbReference type="ARBA" id="ARBA00023242"/>
    </source>
</evidence>
<dbReference type="InterPro" id="IPR014001">
    <property type="entry name" value="Helicase_ATP-bd"/>
</dbReference>
<protein>
    <recommendedName>
        <fullName evidence="4">DNA helicase</fullName>
        <ecNumber evidence="4">3.6.4.12</ecNumber>
    </recommendedName>
</protein>
<organism evidence="15 16">
    <name type="scientific">Chloropicon roscoffensis</name>
    <dbReference type="NCBI Taxonomy" id="1461544"/>
    <lineage>
        <taxon>Eukaryota</taxon>
        <taxon>Viridiplantae</taxon>
        <taxon>Chlorophyta</taxon>
        <taxon>Chloropicophyceae</taxon>
        <taxon>Chloropicales</taxon>
        <taxon>Chloropicaceae</taxon>
        <taxon>Chloropicon</taxon>
    </lineage>
</organism>
<dbReference type="CDD" id="cd18044">
    <property type="entry name" value="DEXXQc_SMUBP2"/>
    <property type="match status" value="1"/>
</dbReference>
<dbReference type="EMBL" id="CP151514">
    <property type="protein sequence ID" value="WZN66086.1"/>
    <property type="molecule type" value="Genomic_DNA"/>
</dbReference>
<evidence type="ECO:0000256" key="4">
    <source>
        <dbReference type="ARBA" id="ARBA00012551"/>
    </source>
</evidence>
<sequence>MGAEAKPKKKEKGGGSSRKGYRPLTLEEYVKRTAKLLDLEKDAEKEQSLASLASKTAESIRRSVERGRVLKGLYITNVEGGLLGHSMVELSKREESASSALPAHKFHANDVVVVKPSKGDAGSDAVLQGVVYRVRETSITLACENVGDDQDLSQCVRIEKLANEVTFKRLKTTLDRLSTAYSSGTRSSSESWKMLDCVFGPSSPSFASTLGGFTDESGTAAIEDGDDLSYFSPTLDASQKEAVVHALRAQELAIVHGPPGTGKTTTVVEIVLQEAVRRRQRVLVCAASNVAVDNLVERIQRKAEEIPSLKGNKFRLVRVGHPARLLPQVLDSCLDSLVLRSDSSQLADDCVKEIKEINRKLMRLKRHERETRRKLRGELKYLNREVRTRHQKAISEVLGKAQVVACTLTGCMMKQIDRDDFDLVVVDEAAQASECATWSALLKGRKAVLCGDHLQLPPTIISEEAERKGLGVTLFERLHKKFGDAVARMLTVQYRMNEAIMKWSSDEFYESRLVAHDSVADHDLGGLRGVAARLEAGGGGEEEEELSRCVLHMVDTTGCDLFERQDDEDSSYANEGEAEAVVGHIRGLLAIGVAPGEVGVITPYSAQVTLLRQLLAAGDLRDVEVSTVDGFQGREKEVIVISMVRSNEDNKVGFLADPRRMNVAVTRARRHCSLVCDSETVSNDNMLSGLVDYFMEEGEYTLAEPM</sequence>
<dbReference type="InterPro" id="IPR041677">
    <property type="entry name" value="DNA2/NAM7_AAA_11"/>
</dbReference>
<reference evidence="15 16" key="1">
    <citation type="submission" date="2024-03" db="EMBL/GenBank/DDBJ databases">
        <title>Complete genome sequence of the green alga Chloropicon roscoffensis RCC1871.</title>
        <authorList>
            <person name="Lemieux C."/>
            <person name="Pombert J.-F."/>
            <person name="Otis C."/>
            <person name="Turmel M."/>
        </authorList>
    </citation>
    <scope>NUCLEOTIDE SEQUENCE [LARGE SCALE GENOMIC DNA]</scope>
    <source>
        <strain evidence="15 16">RCC1871</strain>
    </source>
</reference>
<comment type="subcellular location">
    <subcellularLocation>
        <location evidence="2">Cytoplasm</location>
    </subcellularLocation>
    <subcellularLocation>
        <location evidence="1">Nucleus</location>
    </subcellularLocation>
</comment>
<dbReference type="InterPro" id="IPR027417">
    <property type="entry name" value="P-loop_NTPase"/>
</dbReference>
<dbReference type="Gene3D" id="2.40.30.270">
    <property type="match status" value="1"/>
</dbReference>
<evidence type="ECO:0000256" key="11">
    <source>
        <dbReference type="ARBA" id="ARBA00048432"/>
    </source>
</evidence>
<keyword evidence="6" id="KW-0547">Nucleotide-binding</keyword>
<evidence type="ECO:0000256" key="8">
    <source>
        <dbReference type="ARBA" id="ARBA00022806"/>
    </source>
</evidence>
<evidence type="ECO:0000256" key="3">
    <source>
        <dbReference type="ARBA" id="ARBA00007913"/>
    </source>
</evidence>
<dbReference type="EC" id="3.6.4.12" evidence="4"/>
<dbReference type="InterPro" id="IPR041679">
    <property type="entry name" value="DNA2/NAM7-like_C"/>
</dbReference>
<dbReference type="Pfam" id="PF21138">
    <property type="entry name" value="SMUBP-2_HCS1_1B"/>
    <property type="match status" value="1"/>
</dbReference>
<evidence type="ECO:0000313" key="16">
    <source>
        <dbReference type="Proteomes" id="UP001472866"/>
    </source>
</evidence>
<dbReference type="Pfam" id="PF13087">
    <property type="entry name" value="AAA_12"/>
    <property type="match status" value="1"/>
</dbReference>
<dbReference type="PANTHER" id="PTHR43788:SF8">
    <property type="entry name" value="DNA-BINDING PROTEIN SMUBP-2"/>
    <property type="match status" value="1"/>
</dbReference>
<dbReference type="Pfam" id="PF13086">
    <property type="entry name" value="AAA_11"/>
    <property type="match status" value="1"/>
</dbReference>
<keyword evidence="10" id="KW-0539">Nucleus</keyword>
<keyword evidence="9" id="KW-0067">ATP-binding</keyword>
<dbReference type="SMART" id="SM00487">
    <property type="entry name" value="DEXDc"/>
    <property type="match status" value="1"/>
</dbReference>
<dbReference type="GO" id="GO:0005524">
    <property type="term" value="F:ATP binding"/>
    <property type="evidence" value="ECO:0007669"/>
    <property type="project" value="UniProtKB-KW"/>
</dbReference>
<name>A0AAX4PIZ9_9CHLO</name>
<keyword evidence="7" id="KW-0378">Hydrolase</keyword>
<evidence type="ECO:0000256" key="6">
    <source>
        <dbReference type="ARBA" id="ARBA00022741"/>
    </source>
</evidence>
<dbReference type="InterPro" id="IPR048761">
    <property type="entry name" value="SMUBP-2_HCS1_1B"/>
</dbReference>
<evidence type="ECO:0000256" key="2">
    <source>
        <dbReference type="ARBA" id="ARBA00004496"/>
    </source>
</evidence>
<gene>
    <name evidence="15" type="ORF">HKI87_14g76490</name>
</gene>
<evidence type="ECO:0000256" key="1">
    <source>
        <dbReference type="ARBA" id="ARBA00004123"/>
    </source>
</evidence>
<keyword evidence="5" id="KW-0963">Cytoplasm</keyword>
<proteinExistence type="inferred from homology"/>
<evidence type="ECO:0000313" key="15">
    <source>
        <dbReference type="EMBL" id="WZN66086.1"/>
    </source>
</evidence>
<evidence type="ECO:0000256" key="5">
    <source>
        <dbReference type="ARBA" id="ARBA00022490"/>
    </source>
</evidence>
<comment type="similarity">
    <text evidence="3">Belongs to the DNA2/NAM7 helicase family.</text>
</comment>
<dbReference type="GO" id="GO:0003723">
    <property type="term" value="F:RNA binding"/>
    <property type="evidence" value="ECO:0007669"/>
    <property type="project" value="InterPro"/>
</dbReference>
<dbReference type="PANTHER" id="PTHR43788">
    <property type="entry name" value="DNA2/NAM7 HELICASE FAMILY MEMBER"/>
    <property type="match status" value="1"/>
</dbReference>
<dbReference type="SUPFAM" id="SSF52540">
    <property type="entry name" value="P-loop containing nucleoside triphosphate hydrolases"/>
    <property type="match status" value="1"/>
</dbReference>
<evidence type="ECO:0000256" key="13">
    <source>
        <dbReference type="SAM" id="MobiDB-lite"/>
    </source>
</evidence>
<dbReference type="CDD" id="cd18808">
    <property type="entry name" value="SF1_C_Upf1"/>
    <property type="match status" value="1"/>
</dbReference>
<evidence type="ECO:0000256" key="7">
    <source>
        <dbReference type="ARBA" id="ARBA00022801"/>
    </source>
</evidence>
<feature type="coiled-coil region" evidence="12">
    <location>
        <begin position="347"/>
        <end position="374"/>
    </location>
</feature>
<evidence type="ECO:0000259" key="14">
    <source>
        <dbReference type="SMART" id="SM00487"/>
    </source>
</evidence>
<feature type="domain" description="Helicase ATP-binding" evidence="14">
    <location>
        <begin position="231"/>
        <end position="480"/>
    </location>
</feature>
<dbReference type="Proteomes" id="UP001472866">
    <property type="component" value="Chromosome 14"/>
</dbReference>
<dbReference type="GO" id="GO:0003677">
    <property type="term" value="F:DNA binding"/>
    <property type="evidence" value="ECO:0007669"/>
    <property type="project" value="UniProtKB-KW"/>
</dbReference>
<evidence type="ECO:0000256" key="12">
    <source>
        <dbReference type="SAM" id="Coils"/>
    </source>
</evidence>
<dbReference type="GO" id="GO:0005634">
    <property type="term" value="C:nucleus"/>
    <property type="evidence" value="ECO:0007669"/>
    <property type="project" value="UniProtKB-SubCell"/>
</dbReference>
<feature type="region of interest" description="Disordered" evidence="13">
    <location>
        <begin position="1"/>
        <end position="23"/>
    </location>
</feature>
<keyword evidence="12" id="KW-0175">Coiled coil</keyword>
<comment type="catalytic activity">
    <reaction evidence="11">
        <text>ATP + H2O = ADP + phosphate + H(+)</text>
        <dbReference type="Rhea" id="RHEA:13065"/>
        <dbReference type="ChEBI" id="CHEBI:15377"/>
        <dbReference type="ChEBI" id="CHEBI:15378"/>
        <dbReference type="ChEBI" id="CHEBI:30616"/>
        <dbReference type="ChEBI" id="CHEBI:43474"/>
        <dbReference type="ChEBI" id="CHEBI:456216"/>
        <dbReference type="EC" id="3.6.4.12"/>
    </reaction>
    <physiologicalReaction direction="left-to-right" evidence="11">
        <dbReference type="Rhea" id="RHEA:13066"/>
    </physiologicalReaction>
</comment>
<dbReference type="GO" id="GO:0043139">
    <property type="term" value="F:5'-3' DNA helicase activity"/>
    <property type="evidence" value="ECO:0007669"/>
    <property type="project" value="TreeGrafter"/>
</dbReference>
<keyword evidence="8" id="KW-0347">Helicase</keyword>
<dbReference type="GO" id="GO:0005737">
    <property type="term" value="C:cytoplasm"/>
    <property type="evidence" value="ECO:0007669"/>
    <property type="project" value="UniProtKB-SubCell"/>
</dbReference>
<dbReference type="InterPro" id="IPR050534">
    <property type="entry name" value="Coronavir_polyprotein_1ab"/>
</dbReference>
<dbReference type="Gene3D" id="3.40.50.300">
    <property type="entry name" value="P-loop containing nucleotide triphosphate hydrolases"/>
    <property type="match status" value="2"/>
</dbReference>
<keyword evidence="15" id="KW-0238">DNA-binding</keyword>
<dbReference type="InterPro" id="IPR047187">
    <property type="entry name" value="SF1_C_Upf1"/>
</dbReference>
<evidence type="ECO:0000256" key="9">
    <source>
        <dbReference type="ARBA" id="ARBA00022840"/>
    </source>
</evidence>
<accession>A0AAX4PIZ9</accession>
<keyword evidence="16" id="KW-1185">Reference proteome</keyword>
<dbReference type="GO" id="GO:0016787">
    <property type="term" value="F:hydrolase activity"/>
    <property type="evidence" value="ECO:0007669"/>
    <property type="project" value="UniProtKB-KW"/>
</dbReference>
<dbReference type="AlphaFoldDB" id="A0AAX4PIZ9"/>